<reference evidence="2" key="1">
    <citation type="submission" date="2023-06" db="EMBL/GenBank/DDBJ databases">
        <title>Reference genome for the Northern bat (Eptesicus nilssonii), a most northern bat species.</title>
        <authorList>
            <person name="Laine V.N."/>
            <person name="Pulliainen A.T."/>
            <person name="Lilley T.M."/>
        </authorList>
    </citation>
    <scope>NUCLEOTIDE SEQUENCE</scope>
    <source>
        <strain evidence="2">BLF_Eptnil</strain>
        <tissue evidence="2">Kidney</tissue>
    </source>
</reference>
<organism evidence="2 3">
    <name type="scientific">Cnephaeus nilssonii</name>
    <name type="common">Northern bat</name>
    <name type="synonym">Eptesicus nilssonii</name>
    <dbReference type="NCBI Taxonomy" id="3371016"/>
    <lineage>
        <taxon>Eukaryota</taxon>
        <taxon>Metazoa</taxon>
        <taxon>Chordata</taxon>
        <taxon>Craniata</taxon>
        <taxon>Vertebrata</taxon>
        <taxon>Euteleostomi</taxon>
        <taxon>Mammalia</taxon>
        <taxon>Eutheria</taxon>
        <taxon>Laurasiatheria</taxon>
        <taxon>Chiroptera</taxon>
        <taxon>Yangochiroptera</taxon>
        <taxon>Vespertilionidae</taxon>
        <taxon>Cnephaeus</taxon>
    </lineage>
</organism>
<dbReference type="EMBL" id="JAULJE010000012">
    <property type="protein sequence ID" value="KAK1336458.1"/>
    <property type="molecule type" value="Genomic_DNA"/>
</dbReference>
<feature type="compositionally biased region" description="Polar residues" evidence="1">
    <location>
        <begin position="146"/>
        <end position="169"/>
    </location>
</feature>
<gene>
    <name evidence="2" type="ORF">QTO34_002487</name>
</gene>
<keyword evidence="3" id="KW-1185">Reference proteome</keyword>
<name>A0AA40HSD3_CNENI</name>
<feature type="region of interest" description="Disordered" evidence="1">
    <location>
        <begin position="135"/>
        <end position="184"/>
    </location>
</feature>
<sequence length="230" mass="25143">MSSPHKAHGPRGTDRLRKGLLRGLLRGTGGSAICPRSDQRPGRRGRTLALPGAARELAAALLRTRARCGGCPCRGGPPQDRSRHRGLLVAAREDTALCARAGVASPLGREETLALAYTPMKKKKPSDDIKTIYTVGDQKPNKGGYEQTTGIHQSPSTSKNVTRNSSTPAMFQPNARDNSTEQKVPRTPQLQTLFFPLKIHPQEISTDLHRLIWGLRELRNTTFLSPQMQA</sequence>
<proteinExistence type="predicted"/>
<comment type="caution">
    <text evidence="2">The sequence shown here is derived from an EMBL/GenBank/DDBJ whole genome shotgun (WGS) entry which is preliminary data.</text>
</comment>
<accession>A0AA40HSD3</accession>
<protein>
    <submittedName>
        <fullName evidence="2">Uncharacterized protein</fullName>
    </submittedName>
</protein>
<evidence type="ECO:0000313" key="3">
    <source>
        <dbReference type="Proteomes" id="UP001177744"/>
    </source>
</evidence>
<evidence type="ECO:0000256" key="1">
    <source>
        <dbReference type="SAM" id="MobiDB-lite"/>
    </source>
</evidence>
<evidence type="ECO:0000313" key="2">
    <source>
        <dbReference type="EMBL" id="KAK1336458.1"/>
    </source>
</evidence>
<dbReference type="Proteomes" id="UP001177744">
    <property type="component" value="Unassembled WGS sequence"/>
</dbReference>
<dbReference type="AlphaFoldDB" id="A0AA40HSD3"/>